<reference evidence="1 2" key="1">
    <citation type="submission" date="2018-10" db="EMBL/GenBank/DDBJ databases">
        <title>Genomic Encyclopedia of Type Strains, Phase IV (KMG-IV): sequencing the most valuable type-strain genomes for metagenomic binning, comparative biology and taxonomic classification.</title>
        <authorList>
            <person name="Goeker M."/>
        </authorList>
    </citation>
    <scope>NUCLEOTIDE SEQUENCE [LARGE SCALE GENOMIC DNA]</scope>
    <source>
        <strain evidence="1 2">DSM 4734</strain>
    </source>
</reference>
<evidence type="ECO:0000313" key="2">
    <source>
        <dbReference type="Proteomes" id="UP000273675"/>
    </source>
</evidence>
<dbReference type="RefSeq" id="WP_075191063.1">
    <property type="nucleotide sequence ID" value="NZ_RBIM01000007.1"/>
</dbReference>
<comment type="caution">
    <text evidence="1">The sequence shown here is derived from an EMBL/GenBank/DDBJ whole genome shotgun (WGS) entry which is preliminary data.</text>
</comment>
<dbReference type="AlphaFoldDB" id="A0A495D2N8"/>
<gene>
    <name evidence="1" type="ORF">C7435_2889</name>
</gene>
<dbReference type="EMBL" id="RBIM01000007">
    <property type="protein sequence ID" value="RKQ95200.1"/>
    <property type="molecule type" value="Genomic_DNA"/>
</dbReference>
<accession>A0A495D2N8</accession>
<sequence length="363" mass="40741">MANAEPFELNEPVASRTRAILAKRLADIVGLPSSRITPRERWIVGDLLFDVIRASDVDLRKRCAKRLSGLSDAPHRLLRTLACDEYEVAAPILEDCLALSDFDMMEVARVGKLQHRLALAKRENLSATVSAALAAGSETPVIERILRNKTAVLAMPTVDHLVGMAADESNFAHLLIRREELRPTQAFRLFWTCEHVDRYQILERFAVDRTILIDASEDIFPMAAEEGWSDPMVSRILRYIDRRQRNRDAAELSPYGSLEGTMEAMSMDGALPEIITEISTLANVDRRLVLQMVDDMAGEPAAILCKATGMKWASFEHFWRGLGRSLTSEPVAQARKVYDSLSVEKAQTVLRYWNLSMEDKGGK</sequence>
<evidence type="ECO:0000313" key="1">
    <source>
        <dbReference type="EMBL" id="RKQ95200.1"/>
    </source>
</evidence>
<proteinExistence type="predicted"/>
<name>A0A495D2N8_9PROT</name>
<dbReference type="OrthoDB" id="7179503at2"/>
<dbReference type="Proteomes" id="UP000273675">
    <property type="component" value="Unassembled WGS sequence"/>
</dbReference>
<protein>
    <submittedName>
        <fullName evidence="1">Uncharacterized protein (DUF2336 family)</fullName>
    </submittedName>
</protein>
<dbReference type="Pfam" id="PF10098">
    <property type="entry name" value="DUF2336"/>
    <property type="match status" value="1"/>
</dbReference>
<dbReference type="InterPro" id="IPR019285">
    <property type="entry name" value="DUF2336"/>
</dbReference>
<organism evidence="1 2">
    <name type="scientific">Maricaulis maris</name>
    <dbReference type="NCBI Taxonomy" id="74318"/>
    <lineage>
        <taxon>Bacteria</taxon>
        <taxon>Pseudomonadati</taxon>
        <taxon>Pseudomonadota</taxon>
        <taxon>Alphaproteobacteria</taxon>
        <taxon>Maricaulales</taxon>
        <taxon>Maricaulaceae</taxon>
        <taxon>Maricaulis</taxon>
    </lineage>
</organism>